<accession>A0A5C4L7R9</accession>
<dbReference type="AlphaFoldDB" id="A0A5C4L7R9"/>
<name>A0A5C4L7R9_9HYPH</name>
<evidence type="ECO:0000313" key="2">
    <source>
        <dbReference type="Proteomes" id="UP000305267"/>
    </source>
</evidence>
<dbReference type="OrthoDB" id="5396211at2"/>
<dbReference type="PANTHER" id="PTHR37310:SF1">
    <property type="entry name" value="CYTOPLASMIC PROTEIN"/>
    <property type="match status" value="1"/>
</dbReference>
<proteinExistence type="predicted"/>
<dbReference type="EMBL" id="VDDA01000064">
    <property type="protein sequence ID" value="TNC05299.1"/>
    <property type="molecule type" value="Genomic_DNA"/>
</dbReference>
<dbReference type="Gene3D" id="1.20.1270.360">
    <property type="match status" value="1"/>
</dbReference>
<evidence type="ECO:0000313" key="1">
    <source>
        <dbReference type="EMBL" id="TNC05299.1"/>
    </source>
</evidence>
<dbReference type="Proteomes" id="UP000305267">
    <property type="component" value="Unassembled WGS sequence"/>
</dbReference>
<gene>
    <name evidence="1" type="ORF">FF100_35925</name>
</gene>
<sequence length="90" mass="9712">MPTNPDMQACIDECLRCYQTCLSMASTHCLETGGKHVEPEHFRLMMACAESCRSSAHLMLIGTALHKHQCSACAEVCAACAASCEEVGDM</sequence>
<organism evidence="1 2">
    <name type="scientific">Methylobacterium terricola</name>
    <dbReference type="NCBI Taxonomy" id="2583531"/>
    <lineage>
        <taxon>Bacteria</taxon>
        <taxon>Pseudomonadati</taxon>
        <taxon>Pseudomonadota</taxon>
        <taxon>Alphaproteobacteria</taxon>
        <taxon>Hyphomicrobiales</taxon>
        <taxon>Methylobacteriaceae</taxon>
        <taxon>Methylobacterium</taxon>
    </lineage>
</organism>
<dbReference type="Pfam" id="PF03860">
    <property type="entry name" value="Csp"/>
    <property type="match status" value="1"/>
</dbReference>
<dbReference type="InterPro" id="IPR005560">
    <property type="entry name" value="Csp_YhjQ"/>
</dbReference>
<dbReference type="PANTHER" id="PTHR37310">
    <property type="entry name" value="CYTOPLASMIC PROTEIN-RELATED"/>
    <property type="match status" value="1"/>
</dbReference>
<dbReference type="RefSeq" id="WP_139040778.1">
    <property type="nucleotide sequence ID" value="NZ_VDDA01000064.1"/>
</dbReference>
<reference evidence="1 2" key="1">
    <citation type="submission" date="2019-06" db="EMBL/GenBank/DDBJ databases">
        <title>Genome of Methylobacterium sp. 17Sr1-39.</title>
        <authorList>
            <person name="Seo T."/>
        </authorList>
    </citation>
    <scope>NUCLEOTIDE SEQUENCE [LARGE SCALE GENOMIC DNA]</scope>
    <source>
        <strain evidence="1 2">17Sr1-39</strain>
    </source>
</reference>
<keyword evidence="2" id="KW-1185">Reference proteome</keyword>
<protein>
    <submittedName>
        <fullName evidence="1">Four-helix bundle copper-binding protein</fullName>
    </submittedName>
</protein>
<feature type="non-terminal residue" evidence="1">
    <location>
        <position position="90"/>
    </location>
</feature>
<comment type="caution">
    <text evidence="1">The sequence shown here is derived from an EMBL/GenBank/DDBJ whole genome shotgun (WGS) entry which is preliminary data.</text>
</comment>